<dbReference type="GO" id="GO:0008270">
    <property type="term" value="F:zinc ion binding"/>
    <property type="evidence" value="ECO:0007669"/>
    <property type="project" value="InterPro"/>
</dbReference>
<feature type="compositionally biased region" description="Basic and acidic residues" evidence="1">
    <location>
        <begin position="60"/>
        <end position="71"/>
    </location>
</feature>
<dbReference type="AlphaFoldDB" id="Q9C8V7"/>
<reference evidence="3" key="2">
    <citation type="submission" date="2000-01" db="EMBL/GenBank/DDBJ databases">
        <title>Arabidopsis thaliana chromosome 1 BAC T22A15 genomic sequence.</title>
        <authorList>
            <person name="Lin X."/>
            <person name="Kaul S."/>
            <person name="Town C.D."/>
            <person name="Benito M."/>
            <person name="Creasy T.H."/>
            <person name="Haas B.J."/>
            <person name="Wu D."/>
            <person name="Maiti R."/>
            <person name="Ronning C.M."/>
            <person name="Koo H."/>
            <person name="Fujii C.Y."/>
            <person name="Utterback T.R."/>
            <person name="Barnstead M.E."/>
            <person name="Bowman C.L."/>
            <person name="White O."/>
            <person name="Nierman W.C."/>
            <person name="Fraser C.M."/>
        </authorList>
    </citation>
    <scope>NUCLEOTIDE SEQUENCE</scope>
</reference>
<feature type="domain" description="Zinc finger PMZ-type" evidence="2">
    <location>
        <begin position="443"/>
        <end position="465"/>
    </location>
</feature>
<feature type="region of interest" description="Disordered" evidence="1">
    <location>
        <begin position="507"/>
        <end position="533"/>
    </location>
</feature>
<dbReference type="InterPro" id="IPR018289">
    <property type="entry name" value="MULE_transposase_dom"/>
</dbReference>
<feature type="region of interest" description="Disordered" evidence="1">
    <location>
        <begin position="1"/>
        <end position="71"/>
    </location>
</feature>
<evidence type="ECO:0000313" key="3">
    <source>
        <dbReference type="EMBL" id="AAG52313.1"/>
    </source>
</evidence>
<dbReference type="PANTHER" id="PTHR31973:SF187">
    <property type="entry name" value="MUTATOR TRANSPOSASE MUDRA PROTEIN"/>
    <property type="match status" value="1"/>
</dbReference>
<feature type="compositionally biased region" description="Acidic residues" evidence="1">
    <location>
        <begin position="33"/>
        <end position="59"/>
    </location>
</feature>
<feature type="region of interest" description="Disordered" evidence="1">
    <location>
        <begin position="550"/>
        <end position="583"/>
    </location>
</feature>
<proteinExistence type="predicted"/>
<reference key="1">
    <citation type="journal article" date="2000" name="Nature">
        <title>Sequence and analysis of chromosome 1 of the plant Arabidopsis thaliana.</title>
        <authorList>
            <person name="Theologis A."/>
            <person name="Ecker J.R."/>
            <person name="Palm C.J."/>
            <person name="Federspiel N.A."/>
            <person name="Kaul S."/>
            <person name="White O."/>
            <person name="Alonso J."/>
            <person name="Altafi H."/>
            <person name="Araujo R."/>
            <person name="Bowman C.L."/>
            <person name="Brooks S.Y."/>
            <person name="Buehler E."/>
            <person name="Chan A."/>
            <person name="Chao Q."/>
            <person name="Chen H."/>
            <person name="Cheuk R.F."/>
            <person name="Chin C.W."/>
            <person name="Chung M.K."/>
            <person name="Conn L."/>
            <person name="Conway A.B."/>
            <person name="Conway A.R."/>
            <person name="Creasy T.H."/>
            <person name="Dewar K."/>
            <person name="Dunn P."/>
            <person name="Etgu P."/>
            <person name="Feldblyum T.V."/>
            <person name="Feng J."/>
            <person name="Fong B."/>
            <person name="Fujii C.Y."/>
            <person name="Gill J.E."/>
            <person name="Goldsmith A.D."/>
            <person name="Haas B."/>
            <person name="Hansen N.F."/>
            <person name="Hughes B."/>
            <person name="Huizar L."/>
            <person name="Hunter J.L."/>
            <person name="Jenkins J."/>
            <person name="Johnson-Hopson C."/>
            <person name="Khan S."/>
            <person name="Khaykin E."/>
            <person name="Kim C.J."/>
            <person name="Koo H.L."/>
            <person name="Kremenetskaia I."/>
            <person name="Kurtz D.B."/>
            <person name="Kwan A."/>
            <person name="Lam B."/>
            <person name="Langin-Hooper S."/>
            <person name="Lee A."/>
            <person name="Lee J.M."/>
            <person name="Lenz C.A."/>
            <person name="Li J.H."/>
            <person name="Li Y."/>
            <person name="Lin X."/>
            <person name="Liu S.X."/>
            <person name="Liu Z.A."/>
            <person name="Luros J.S."/>
            <person name="Maiti R."/>
            <person name="Marziali A."/>
            <person name="Militscher J."/>
            <person name="Miranda M."/>
            <person name="Nguyen M."/>
            <person name="Nierman W.C."/>
            <person name="Osborne B.I."/>
            <person name="Pai G."/>
            <person name="Peterson J."/>
            <person name="Pham P.K."/>
            <person name="Rizzo M."/>
            <person name="Rooney T."/>
            <person name="Rowley D."/>
            <person name="Sakano H."/>
            <person name="Salzberg S.L."/>
            <person name="Schwartz J.R."/>
            <person name="Shinn P."/>
            <person name="Southwick A.M."/>
            <person name="Sun H."/>
            <person name="Tallon L.J."/>
            <person name="Tambunga G."/>
            <person name="Toriumi M.J."/>
            <person name="Town C.D."/>
            <person name="Utterback T."/>
            <person name="Van Aken S."/>
            <person name="Vaysberg M."/>
            <person name="Vysotskaia V.S."/>
            <person name="Walker M."/>
            <person name="Wu D."/>
            <person name="Yu G."/>
            <person name="Fraser C.M."/>
            <person name="Venter J.C."/>
            <person name="Davis R.W."/>
        </authorList>
    </citation>
    <scope>NUCLEOTIDE SEQUENCE [LARGE SCALE GENOMIC DNA]</scope>
    <source>
        <strain>cv. Columbia</strain>
    </source>
</reference>
<name>Q9C8V7_ARATH</name>
<feature type="region of interest" description="Disordered" evidence="1">
    <location>
        <begin position="86"/>
        <end position="119"/>
    </location>
</feature>
<organism evidence="3">
    <name type="scientific">Arabidopsis thaliana</name>
    <name type="common">Mouse-ear cress</name>
    <dbReference type="NCBI Taxonomy" id="3702"/>
    <lineage>
        <taxon>Eukaryota</taxon>
        <taxon>Viridiplantae</taxon>
        <taxon>Streptophyta</taxon>
        <taxon>Embryophyta</taxon>
        <taxon>Tracheophyta</taxon>
        <taxon>Spermatophyta</taxon>
        <taxon>Magnoliopsida</taxon>
        <taxon>eudicotyledons</taxon>
        <taxon>Gunneridae</taxon>
        <taxon>Pentapetalae</taxon>
        <taxon>rosids</taxon>
        <taxon>malvids</taxon>
        <taxon>Brassicales</taxon>
        <taxon>Brassicaceae</taxon>
        <taxon>Camelineae</taxon>
        <taxon>Arabidopsis</taxon>
    </lineage>
</organism>
<feature type="compositionally biased region" description="Low complexity" evidence="1">
    <location>
        <begin position="510"/>
        <end position="520"/>
    </location>
</feature>
<dbReference type="PIR" id="G86481">
    <property type="entry name" value="G86481"/>
</dbReference>
<feature type="compositionally biased region" description="Basic and acidic residues" evidence="1">
    <location>
        <begin position="10"/>
        <end position="28"/>
    </location>
</feature>
<evidence type="ECO:0000256" key="1">
    <source>
        <dbReference type="SAM" id="MobiDB-lite"/>
    </source>
</evidence>
<dbReference type="SMART" id="SM00575">
    <property type="entry name" value="ZnF_PMZ"/>
    <property type="match status" value="1"/>
</dbReference>
<dbReference type="Pfam" id="PF10551">
    <property type="entry name" value="MULE"/>
    <property type="match status" value="1"/>
</dbReference>
<dbReference type="EMBL" id="AC021666">
    <property type="protein sequence ID" value="AAG52313.1"/>
    <property type="molecule type" value="Genomic_DNA"/>
</dbReference>
<protein>
    <submittedName>
        <fullName evidence="3">Mutator-like transposase; 53847-56139</fullName>
    </submittedName>
</protein>
<accession>Q9C8V7</accession>
<gene>
    <name evidence="3" type="primary">T22A15.9</name>
</gene>
<dbReference type="PANTHER" id="PTHR31973">
    <property type="entry name" value="POLYPROTEIN, PUTATIVE-RELATED"/>
    <property type="match status" value="1"/>
</dbReference>
<feature type="compositionally biased region" description="Acidic residues" evidence="1">
    <location>
        <begin position="88"/>
        <end position="104"/>
    </location>
</feature>
<reference evidence="3" key="3">
    <citation type="submission" date="2001-01" db="EMBL/GenBank/DDBJ databases">
        <authorList>
            <person name="Town C.D."/>
            <person name="Kaul S."/>
        </authorList>
    </citation>
    <scope>NUCLEOTIDE SEQUENCE</scope>
</reference>
<sequence length="583" mass="68098">MTRRESKRKRPDEKEKRDVDPVREKNTESEAVSGDDCEVCGDEDCDDIRYDDEEDDRDEVNETEHRNRLGVDEQVCEDFVAEFGEAARDDEDVSDADSGDEIWDDERIPDPLSDSDNDEDLVDGVARTEPEDLEELLKLGKTFSCPEDFKIAVLRYSLKTRYDIKLYRSQTLKIGAKCLDTDVKCQWRCYCSYDRKKHKMQIKVYESKHICVRSGYFKMLKRRTIAWLFSDRLRKNPKITKHEMVDEIKREYNLVVSDEQCSKAKTKIMKERRAVHEDHFSRIWDYQAETCRPIIGVDGAFLNWDVKGHLLAATGRDGDNRLVPIAWAVVEIENDDNWDWFIRMLTTTLDLQDGSNVAIISDKQAGLVKAIHSILPNVEHRQCARHIMDNWKRNSHDMELQRMFWKIARSYTEGETIRQARKKPLLDLLEDIRRQCMVRNEKRKWQMTGIPCVHAASVIIGKKQKVEDYVVDWYTTQRWQQTYKDGIAPVQGKILWPRVNRFGVLPPPWRRGNPGRPNNYARRKGRNEAASSSITTLSRLHRVMTCSNCKQEGHNKKGCKNQWVEGQPKRPRGRPKKASVSLS</sequence>
<dbReference type="InterPro" id="IPR006564">
    <property type="entry name" value="Znf_PMZ"/>
</dbReference>
<evidence type="ECO:0000259" key="2">
    <source>
        <dbReference type="SMART" id="SM00575"/>
    </source>
</evidence>